<dbReference type="InterPro" id="IPR050229">
    <property type="entry name" value="GlpE_sulfurtransferase"/>
</dbReference>
<dbReference type="PROSITE" id="PS50206">
    <property type="entry name" value="RHODANESE_3"/>
    <property type="match status" value="1"/>
</dbReference>
<evidence type="ECO:0000313" key="2">
    <source>
        <dbReference type="EMBL" id="EAY25500.1"/>
    </source>
</evidence>
<dbReference type="Pfam" id="PF00581">
    <property type="entry name" value="Rhodanese"/>
    <property type="match status" value="1"/>
</dbReference>
<name>A1ZVS3_MICM2</name>
<feature type="domain" description="Rhodanese" evidence="1">
    <location>
        <begin position="17"/>
        <end position="100"/>
    </location>
</feature>
<dbReference type="SMART" id="SM00450">
    <property type="entry name" value="RHOD"/>
    <property type="match status" value="1"/>
</dbReference>
<dbReference type="PANTHER" id="PTHR43031">
    <property type="entry name" value="FAD-DEPENDENT OXIDOREDUCTASE"/>
    <property type="match status" value="1"/>
</dbReference>
<organism evidence="2 3">
    <name type="scientific">Microscilla marina ATCC 23134</name>
    <dbReference type="NCBI Taxonomy" id="313606"/>
    <lineage>
        <taxon>Bacteria</taxon>
        <taxon>Pseudomonadati</taxon>
        <taxon>Bacteroidota</taxon>
        <taxon>Cytophagia</taxon>
        <taxon>Cytophagales</taxon>
        <taxon>Microscillaceae</taxon>
        <taxon>Microscilla</taxon>
    </lineage>
</organism>
<dbReference type="InterPro" id="IPR001763">
    <property type="entry name" value="Rhodanese-like_dom"/>
</dbReference>
<dbReference type="Proteomes" id="UP000004095">
    <property type="component" value="Unassembled WGS sequence"/>
</dbReference>
<evidence type="ECO:0000313" key="3">
    <source>
        <dbReference type="Proteomes" id="UP000004095"/>
    </source>
</evidence>
<dbReference type="PANTHER" id="PTHR43031:SF1">
    <property type="entry name" value="PYRIDINE NUCLEOTIDE-DISULPHIDE OXIDOREDUCTASE"/>
    <property type="match status" value="1"/>
</dbReference>
<comment type="caution">
    <text evidence="2">The sequence shown here is derived from an EMBL/GenBank/DDBJ whole genome shotgun (WGS) entry which is preliminary data.</text>
</comment>
<keyword evidence="3" id="KW-1185">Reference proteome</keyword>
<protein>
    <recommendedName>
        <fullName evidence="1">Rhodanese domain-containing protein</fullName>
    </recommendedName>
</protein>
<dbReference type="Gene3D" id="3.40.250.10">
    <property type="entry name" value="Rhodanese-like domain"/>
    <property type="match status" value="1"/>
</dbReference>
<sequence length="102" mass="11363">MSFQNIDVAEFKHKIAQEPDAVILDVRSPIELEDGSVPNHQLIDIMQPDFASKIAELDKEKTYLVYCRSGNRSGKACALMAEMGFTKLYNLAGGIMAWNEAL</sequence>
<dbReference type="AlphaFoldDB" id="A1ZVS3"/>
<dbReference type="InterPro" id="IPR036873">
    <property type="entry name" value="Rhodanese-like_dom_sf"/>
</dbReference>
<gene>
    <name evidence="2" type="ORF">M23134_06199</name>
</gene>
<dbReference type="EMBL" id="AAWS01000047">
    <property type="protein sequence ID" value="EAY25500.1"/>
    <property type="molecule type" value="Genomic_DNA"/>
</dbReference>
<dbReference type="CDD" id="cd00158">
    <property type="entry name" value="RHOD"/>
    <property type="match status" value="1"/>
</dbReference>
<accession>A1ZVS3</accession>
<dbReference type="eggNOG" id="COG0607">
    <property type="taxonomic scope" value="Bacteria"/>
</dbReference>
<dbReference type="SUPFAM" id="SSF52821">
    <property type="entry name" value="Rhodanese/Cell cycle control phosphatase"/>
    <property type="match status" value="1"/>
</dbReference>
<evidence type="ECO:0000259" key="1">
    <source>
        <dbReference type="PROSITE" id="PS50206"/>
    </source>
</evidence>
<reference evidence="2 3" key="1">
    <citation type="submission" date="2007-01" db="EMBL/GenBank/DDBJ databases">
        <authorList>
            <person name="Haygood M."/>
            <person name="Podell S."/>
            <person name="Anderson C."/>
            <person name="Hopkinson B."/>
            <person name="Roe K."/>
            <person name="Barbeau K."/>
            <person name="Gaasterland T."/>
            <person name="Ferriera S."/>
            <person name="Johnson J."/>
            <person name="Kravitz S."/>
            <person name="Beeson K."/>
            <person name="Sutton G."/>
            <person name="Rogers Y.-H."/>
            <person name="Friedman R."/>
            <person name="Frazier M."/>
            <person name="Venter J.C."/>
        </authorList>
    </citation>
    <scope>NUCLEOTIDE SEQUENCE [LARGE SCALE GENOMIC DNA]</scope>
    <source>
        <strain evidence="2 3">ATCC 23134</strain>
    </source>
</reference>
<dbReference type="OrthoDB" id="9808735at2"/>
<dbReference type="RefSeq" id="WP_002702672.1">
    <property type="nucleotide sequence ID" value="NZ_AAWS01000047.1"/>
</dbReference>
<proteinExistence type="predicted"/>